<dbReference type="PANTHER" id="PTHR34135">
    <property type="entry name" value="LYSOZYME"/>
    <property type="match status" value="1"/>
</dbReference>
<dbReference type="GO" id="GO:0009253">
    <property type="term" value="P:peptidoglycan catabolic process"/>
    <property type="evidence" value="ECO:0007669"/>
    <property type="project" value="InterPro"/>
</dbReference>
<dbReference type="SMART" id="SM00641">
    <property type="entry name" value="Glyco_25"/>
    <property type="match status" value="1"/>
</dbReference>
<dbReference type="Gene3D" id="3.20.20.80">
    <property type="entry name" value="Glycosidases"/>
    <property type="match status" value="1"/>
</dbReference>
<organism evidence="6 7">
    <name type="scientific">Ruminococcus flavefaciens 007c</name>
    <dbReference type="NCBI Taxonomy" id="1341157"/>
    <lineage>
        <taxon>Bacteria</taxon>
        <taxon>Bacillati</taxon>
        <taxon>Bacillota</taxon>
        <taxon>Clostridia</taxon>
        <taxon>Eubacteriales</taxon>
        <taxon>Oscillospiraceae</taxon>
        <taxon>Ruminococcus</taxon>
    </lineage>
</organism>
<sequence length="258" mass="29315">MNIVKRKISCVLLGGVFTAATAAASLFFSTARVNRAIYPVFGVDVSNYQGDINWQELEAQNVSFAFIKATEGSGHTDESVRRNLDRAAGTGIKVSAYHFFSFDSAGETQADNFISSVRKDEIDMPPVIDIEYYGDKRRHKPSQEETEAILRPLLERLEAHYGVKPIIYSTLPVYFRYIRKNFSDYPLWIRSVNCEPDLINWKFWQYSDKGTLTGYDGDEEHIDLNVYNGTAEDFSREFAKPSNKAEKSSADTERKANK</sequence>
<protein>
    <recommendedName>
        <fullName evidence="8">Lysozyme</fullName>
    </recommendedName>
</protein>
<evidence type="ECO:0000256" key="4">
    <source>
        <dbReference type="SAM" id="MobiDB-lite"/>
    </source>
</evidence>
<keyword evidence="2" id="KW-0378">Hydrolase</keyword>
<dbReference type="Pfam" id="PF01183">
    <property type="entry name" value="Glyco_hydro_25"/>
    <property type="match status" value="1"/>
</dbReference>
<dbReference type="SUPFAM" id="SSF51445">
    <property type="entry name" value="(Trans)glycosidases"/>
    <property type="match status" value="1"/>
</dbReference>
<dbReference type="InterPro" id="IPR002053">
    <property type="entry name" value="Glyco_hydro_25"/>
</dbReference>
<name>W7UBK4_RUMFL</name>
<dbReference type="OrthoDB" id="9765879at2"/>
<keyword evidence="5" id="KW-0732">Signal</keyword>
<dbReference type="GO" id="GO:0003796">
    <property type="term" value="F:lysozyme activity"/>
    <property type="evidence" value="ECO:0007669"/>
    <property type="project" value="InterPro"/>
</dbReference>
<evidence type="ECO:0000313" key="7">
    <source>
        <dbReference type="Proteomes" id="UP000019365"/>
    </source>
</evidence>
<dbReference type="EMBL" id="ATAX01000035">
    <property type="protein sequence ID" value="EWM52466.1"/>
    <property type="molecule type" value="Genomic_DNA"/>
</dbReference>
<feature type="signal peptide" evidence="5">
    <location>
        <begin position="1"/>
        <end position="22"/>
    </location>
</feature>
<dbReference type="GO" id="GO:0016052">
    <property type="term" value="P:carbohydrate catabolic process"/>
    <property type="evidence" value="ECO:0007669"/>
    <property type="project" value="TreeGrafter"/>
</dbReference>
<comment type="caution">
    <text evidence="6">The sequence shown here is derived from an EMBL/GenBank/DDBJ whole genome shotgun (WGS) entry which is preliminary data.</text>
</comment>
<dbReference type="GO" id="GO:0016998">
    <property type="term" value="P:cell wall macromolecule catabolic process"/>
    <property type="evidence" value="ECO:0007669"/>
    <property type="project" value="InterPro"/>
</dbReference>
<dbReference type="AlphaFoldDB" id="W7UBK4"/>
<comment type="similarity">
    <text evidence="1">Belongs to the glycosyl hydrolase 25 family.</text>
</comment>
<evidence type="ECO:0008006" key="8">
    <source>
        <dbReference type="Google" id="ProtNLM"/>
    </source>
</evidence>
<evidence type="ECO:0000256" key="3">
    <source>
        <dbReference type="ARBA" id="ARBA00023295"/>
    </source>
</evidence>
<evidence type="ECO:0000256" key="1">
    <source>
        <dbReference type="ARBA" id="ARBA00010646"/>
    </source>
</evidence>
<evidence type="ECO:0000256" key="5">
    <source>
        <dbReference type="SAM" id="SignalP"/>
    </source>
</evidence>
<dbReference type="PROSITE" id="PS51904">
    <property type="entry name" value="GLYCOSYL_HYDROL_F25_2"/>
    <property type="match status" value="1"/>
</dbReference>
<dbReference type="PANTHER" id="PTHR34135:SF2">
    <property type="entry name" value="LYSOZYME"/>
    <property type="match status" value="1"/>
</dbReference>
<evidence type="ECO:0000313" key="6">
    <source>
        <dbReference type="EMBL" id="EWM52466.1"/>
    </source>
</evidence>
<feature type="region of interest" description="Disordered" evidence="4">
    <location>
        <begin position="238"/>
        <end position="258"/>
    </location>
</feature>
<dbReference type="InterPro" id="IPR018077">
    <property type="entry name" value="Glyco_hydro_fam25_subgr"/>
</dbReference>
<dbReference type="Proteomes" id="UP000019365">
    <property type="component" value="Unassembled WGS sequence"/>
</dbReference>
<feature type="chain" id="PRO_5038958187" description="Lysozyme" evidence="5">
    <location>
        <begin position="23"/>
        <end position="258"/>
    </location>
</feature>
<dbReference type="RefSeq" id="WP_037300937.1">
    <property type="nucleotide sequence ID" value="NZ_ATAX01000035.1"/>
</dbReference>
<keyword evidence="3" id="KW-0326">Glycosidase</keyword>
<gene>
    <name evidence="6" type="ORF">RF007C_07975</name>
</gene>
<dbReference type="eggNOG" id="COG3757">
    <property type="taxonomic scope" value="Bacteria"/>
</dbReference>
<evidence type="ECO:0000256" key="2">
    <source>
        <dbReference type="ARBA" id="ARBA00022801"/>
    </source>
</evidence>
<reference evidence="6 7" key="1">
    <citation type="journal article" date="2014" name="PLoS ONE">
        <title>Rumen cellulosomics: divergent fiber-degrading strategies revealed by comparative genome-wide analysis of six ruminococcal strains.</title>
        <authorList>
            <person name="Dassa B."/>
            <person name="Borovok I."/>
            <person name="Ruimy-Israeli V."/>
            <person name="Lamed R."/>
            <person name="Flint H.J."/>
            <person name="Duncan S.H."/>
            <person name="Henrissat B."/>
            <person name="Coutinho P."/>
            <person name="Morrison M."/>
            <person name="Mosoni P."/>
            <person name="Yeoman C.J."/>
            <person name="White B.A."/>
            <person name="Bayer E.A."/>
        </authorList>
    </citation>
    <scope>NUCLEOTIDE SEQUENCE [LARGE SCALE GENOMIC DNA]</scope>
    <source>
        <strain evidence="6 7">007c</strain>
    </source>
</reference>
<proteinExistence type="inferred from homology"/>
<dbReference type="InterPro" id="IPR017853">
    <property type="entry name" value="GH"/>
</dbReference>
<keyword evidence="7" id="KW-1185">Reference proteome</keyword>
<accession>W7UBK4</accession>
<dbReference type="PATRIC" id="fig|1341157.4.peg.2839"/>